<dbReference type="GO" id="GO:0022857">
    <property type="term" value="F:transmembrane transporter activity"/>
    <property type="evidence" value="ECO:0007669"/>
    <property type="project" value="InterPro"/>
</dbReference>
<dbReference type="CDD" id="cd06574">
    <property type="entry name" value="TM_PBP1_branched-chain-AA_like"/>
    <property type="match status" value="1"/>
</dbReference>
<feature type="transmembrane region" description="Helical" evidence="6">
    <location>
        <begin position="61"/>
        <end position="82"/>
    </location>
</feature>
<gene>
    <name evidence="7" type="ORF">H9943_00860</name>
</gene>
<evidence type="ECO:0000313" key="8">
    <source>
        <dbReference type="Proteomes" id="UP000824209"/>
    </source>
</evidence>
<feature type="transmembrane region" description="Helical" evidence="6">
    <location>
        <begin position="209"/>
        <end position="227"/>
    </location>
</feature>
<keyword evidence="2" id="KW-1003">Cell membrane</keyword>
<evidence type="ECO:0000256" key="2">
    <source>
        <dbReference type="ARBA" id="ARBA00022475"/>
    </source>
</evidence>
<protein>
    <submittedName>
        <fullName evidence="7">ABC transporter permease</fullName>
    </submittedName>
</protein>
<dbReference type="Proteomes" id="UP000824209">
    <property type="component" value="Unassembled WGS sequence"/>
</dbReference>
<keyword evidence="4 6" id="KW-1133">Transmembrane helix</keyword>
<reference evidence="7" key="1">
    <citation type="journal article" date="2021" name="PeerJ">
        <title>Extensive microbial diversity within the chicken gut microbiome revealed by metagenomics and culture.</title>
        <authorList>
            <person name="Gilroy R."/>
            <person name="Ravi A."/>
            <person name="Getino M."/>
            <person name="Pursley I."/>
            <person name="Horton D.L."/>
            <person name="Alikhan N.F."/>
            <person name="Baker D."/>
            <person name="Gharbi K."/>
            <person name="Hall N."/>
            <person name="Watson M."/>
            <person name="Adriaenssens E.M."/>
            <person name="Foster-Nyarko E."/>
            <person name="Jarju S."/>
            <person name="Secka A."/>
            <person name="Antonio M."/>
            <person name="Oren A."/>
            <person name="Chaudhuri R.R."/>
            <person name="La Ragione R."/>
            <person name="Hildebrand F."/>
            <person name="Pallen M.J."/>
        </authorList>
    </citation>
    <scope>NUCLEOTIDE SEQUENCE</scope>
    <source>
        <strain evidence="7">ChiBcec8-14828</strain>
    </source>
</reference>
<comment type="caution">
    <text evidence="7">The sequence shown here is derived from an EMBL/GenBank/DDBJ whole genome shotgun (WGS) entry which is preliminary data.</text>
</comment>
<dbReference type="InterPro" id="IPR001851">
    <property type="entry name" value="ABC_transp_permease"/>
</dbReference>
<dbReference type="Pfam" id="PF02653">
    <property type="entry name" value="BPD_transp_2"/>
    <property type="match status" value="1"/>
</dbReference>
<organism evidence="7 8">
    <name type="scientific">Candidatus Ruthenibacterium avium</name>
    <dbReference type="NCBI Taxonomy" id="2838751"/>
    <lineage>
        <taxon>Bacteria</taxon>
        <taxon>Bacillati</taxon>
        <taxon>Bacillota</taxon>
        <taxon>Clostridia</taxon>
        <taxon>Eubacteriales</taxon>
        <taxon>Oscillospiraceae</taxon>
        <taxon>Ruthenibacterium</taxon>
    </lineage>
</organism>
<dbReference type="GO" id="GO:0005886">
    <property type="term" value="C:plasma membrane"/>
    <property type="evidence" value="ECO:0007669"/>
    <property type="project" value="UniProtKB-SubCell"/>
</dbReference>
<feature type="transmembrane region" description="Helical" evidence="6">
    <location>
        <begin position="173"/>
        <end position="197"/>
    </location>
</feature>
<keyword evidence="3 6" id="KW-0812">Transmembrane</keyword>
<evidence type="ECO:0000256" key="5">
    <source>
        <dbReference type="ARBA" id="ARBA00023136"/>
    </source>
</evidence>
<feature type="transmembrane region" description="Helical" evidence="6">
    <location>
        <begin position="87"/>
        <end position="107"/>
    </location>
</feature>
<reference evidence="7" key="2">
    <citation type="submission" date="2021-04" db="EMBL/GenBank/DDBJ databases">
        <authorList>
            <person name="Gilroy R."/>
        </authorList>
    </citation>
    <scope>NUCLEOTIDE SEQUENCE</scope>
    <source>
        <strain evidence="7">ChiBcec8-14828</strain>
    </source>
</reference>
<feature type="transmembrane region" description="Helical" evidence="6">
    <location>
        <begin position="267"/>
        <end position="284"/>
    </location>
</feature>
<evidence type="ECO:0000256" key="6">
    <source>
        <dbReference type="SAM" id="Phobius"/>
    </source>
</evidence>
<feature type="transmembrane region" description="Helical" evidence="6">
    <location>
        <begin position="6"/>
        <end position="27"/>
    </location>
</feature>
<sequence>MNLSVLLTATEQGLIYSLVALGLYLSFRVLNIADLTTDGSFTLGLVTCTACTAAGHPYLGLLLAVAAGALAGFVTGILQTVFRVQPILAGIITMTALVSINIMVLGGKSNQTLLRVETLFTAAQKLLGNQGGLCVAAAAALLCGVLLVLFLGTQLGLSLRATGDNRAMVAASSINPAFTTVVGLCVANGIIALSGALLAQQQGYGDTTLGTGMVVIGLASLVIGEVVTARRGGIVGAVAAAVLGSVLYRIITAFALTSNLGASNLKLVSAVIVAAAISYPAVIAKCKWLKKRREASKHA</sequence>
<dbReference type="EMBL" id="DWYA01000008">
    <property type="protein sequence ID" value="HJB38926.1"/>
    <property type="molecule type" value="Genomic_DNA"/>
</dbReference>
<comment type="subcellular location">
    <subcellularLocation>
        <location evidence="1">Cell membrane</location>
        <topology evidence="1">Multi-pass membrane protein</topology>
    </subcellularLocation>
</comment>
<name>A0A9D2M173_9FIRM</name>
<evidence type="ECO:0000256" key="4">
    <source>
        <dbReference type="ARBA" id="ARBA00022989"/>
    </source>
</evidence>
<evidence type="ECO:0000256" key="3">
    <source>
        <dbReference type="ARBA" id="ARBA00022692"/>
    </source>
</evidence>
<proteinExistence type="predicted"/>
<dbReference type="PANTHER" id="PTHR32196">
    <property type="entry name" value="ABC TRANSPORTER PERMEASE PROTEIN YPHD-RELATED-RELATED"/>
    <property type="match status" value="1"/>
</dbReference>
<evidence type="ECO:0000313" key="7">
    <source>
        <dbReference type="EMBL" id="HJB38926.1"/>
    </source>
</evidence>
<feature type="transmembrane region" description="Helical" evidence="6">
    <location>
        <begin position="127"/>
        <end position="152"/>
    </location>
</feature>
<evidence type="ECO:0000256" key="1">
    <source>
        <dbReference type="ARBA" id="ARBA00004651"/>
    </source>
</evidence>
<dbReference type="PANTHER" id="PTHR32196:SF69">
    <property type="entry name" value="BRANCHED-CHAIN AMINO ACID TRANSPORT SYSTEM, PERMEASE PROTEIN"/>
    <property type="match status" value="1"/>
</dbReference>
<accession>A0A9D2M173</accession>
<feature type="transmembrane region" description="Helical" evidence="6">
    <location>
        <begin position="234"/>
        <end position="255"/>
    </location>
</feature>
<dbReference type="AlphaFoldDB" id="A0A9D2M173"/>
<keyword evidence="5 6" id="KW-0472">Membrane</keyword>